<organism evidence="2 3">
    <name type="scientific">Corallococcus aberystwythensis</name>
    <dbReference type="NCBI Taxonomy" id="2316722"/>
    <lineage>
        <taxon>Bacteria</taxon>
        <taxon>Pseudomonadati</taxon>
        <taxon>Myxococcota</taxon>
        <taxon>Myxococcia</taxon>
        <taxon>Myxococcales</taxon>
        <taxon>Cystobacterineae</taxon>
        <taxon>Myxococcaceae</taxon>
        <taxon>Corallococcus</taxon>
    </lineage>
</organism>
<gene>
    <name evidence="2" type="ORF">D7W81_36855</name>
</gene>
<dbReference type="AlphaFoldDB" id="A0A3A8PFN3"/>
<evidence type="ECO:0000313" key="2">
    <source>
        <dbReference type="EMBL" id="RKH55167.1"/>
    </source>
</evidence>
<dbReference type="RefSeq" id="WP_120560059.1">
    <property type="nucleotide sequence ID" value="NZ_RAWK01000346.1"/>
</dbReference>
<dbReference type="EMBL" id="RAWK01000346">
    <property type="protein sequence ID" value="RKH55167.1"/>
    <property type="molecule type" value="Genomic_DNA"/>
</dbReference>
<reference evidence="3" key="1">
    <citation type="submission" date="2018-09" db="EMBL/GenBank/DDBJ databases">
        <authorList>
            <person name="Livingstone P.G."/>
            <person name="Whitworth D.E."/>
        </authorList>
    </citation>
    <scope>NUCLEOTIDE SEQUENCE [LARGE SCALE GENOMIC DNA]</scope>
    <source>
        <strain evidence="3">AB050A</strain>
    </source>
</reference>
<dbReference type="Proteomes" id="UP000267003">
    <property type="component" value="Unassembled WGS sequence"/>
</dbReference>
<evidence type="ECO:0000313" key="3">
    <source>
        <dbReference type="Proteomes" id="UP000267003"/>
    </source>
</evidence>
<comment type="caution">
    <text evidence="2">The sequence shown here is derived from an EMBL/GenBank/DDBJ whole genome shotgun (WGS) entry which is preliminary data.</text>
</comment>
<name>A0A3A8PFN3_9BACT</name>
<evidence type="ECO:0000256" key="1">
    <source>
        <dbReference type="SAM" id="SignalP"/>
    </source>
</evidence>
<proteinExistence type="predicted"/>
<keyword evidence="3" id="KW-1185">Reference proteome</keyword>
<feature type="signal peptide" evidence="1">
    <location>
        <begin position="1"/>
        <end position="27"/>
    </location>
</feature>
<accession>A0A3A8PFN3</accession>
<dbReference type="OrthoDB" id="5520270at2"/>
<feature type="chain" id="PRO_5017303793" evidence="1">
    <location>
        <begin position="28"/>
        <end position="277"/>
    </location>
</feature>
<keyword evidence="1" id="KW-0732">Signal</keyword>
<protein>
    <submittedName>
        <fullName evidence="2">Uncharacterized protein</fullName>
    </submittedName>
</protein>
<sequence>MRLFRRLAHSSLATLFVLALPLAEARAEDCVQFAVMKHCASGGAKLTVDVKQEELLVEFPDASAKGGVTVDTEHAKGWSAGLAHEPSGEARESTIKTVVSGGKVVAASIVTDTPDGQEFAASFVDADGKPTTYSAMVFLKGQLVASVSGLPSGSVGARSIASLGKKSCTTLNYRACMKLCGGGSIQCAYCKVPCVGSVNQEEWVLGNGKYPYLDFSFQTPFGAFSVGDSAKAAPEIVAGDQLVLISDAPSDGAQGIDQVLVQSTAKTVSLSNETVSH</sequence>